<feature type="region of interest" description="Disordered" evidence="1">
    <location>
        <begin position="1"/>
        <end position="28"/>
    </location>
</feature>
<keyword evidence="3" id="KW-1185">Reference proteome</keyword>
<proteinExistence type="predicted"/>
<evidence type="ECO:0000313" key="3">
    <source>
        <dbReference type="Proteomes" id="UP000319801"/>
    </source>
</evidence>
<evidence type="ECO:0000313" key="2">
    <source>
        <dbReference type="EMBL" id="TSK13435.1"/>
    </source>
</evidence>
<dbReference type="EMBL" id="VCAZ01000001">
    <property type="protein sequence ID" value="TSK13435.1"/>
    <property type="molecule type" value="Genomic_DNA"/>
</dbReference>
<name>A0A556THW1_BAGYA</name>
<dbReference type="AlphaFoldDB" id="A0A556THW1"/>
<comment type="caution">
    <text evidence="2">The sequence shown here is derived from an EMBL/GenBank/DDBJ whole genome shotgun (WGS) entry which is preliminary data.</text>
</comment>
<gene>
    <name evidence="2" type="ORF">Baya_0309</name>
</gene>
<organism evidence="2 3">
    <name type="scientific">Bagarius yarrelli</name>
    <name type="common">Goonch</name>
    <name type="synonym">Bagrus yarrelli</name>
    <dbReference type="NCBI Taxonomy" id="175774"/>
    <lineage>
        <taxon>Eukaryota</taxon>
        <taxon>Metazoa</taxon>
        <taxon>Chordata</taxon>
        <taxon>Craniata</taxon>
        <taxon>Vertebrata</taxon>
        <taxon>Euteleostomi</taxon>
        <taxon>Actinopterygii</taxon>
        <taxon>Neopterygii</taxon>
        <taxon>Teleostei</taxon>
        <taxon>Ostariophysi</taxon>
        <taxon>Siluriformes</taxon>
        <taxon>Sisoridae</taxon>
        <taxon>Sisorinae</taxon>
        <taxon>Bagarius</taxon>
    </lineage>
</organism>
<sequence length="103" mass="11433">MARAEGRQELKQMSASTRESAKPLSQSQRYKELLETITQAGQAKGHHPKHSQLAYANVADLGKREHLQMLKAEQMLASTAASEEAPKLPFRPLKVIVELVGKQ</sequence>
<accession>A0A556THW1</accession>
<feature type="compositionally biased region" description="Polar residues" evidence="1">
    <location>
        <begin position="11"/>
        <end position="28"/>
    </location>
</feature>
<feature type="compositionally biased region" description="Basic and acidic residues" evidence="1">
    <location>
        <begin position="1"/>
        <end position="10"/>
    </location>
</feature>
<evidence type="ECO:0000256" key="1">
    <source>
        <dbReference type="SAM" id="MobiDB-lite"/>
    </source>
</evidence>
<dbReference type="Proteomes" id="UP000319801">
    <property type="component" value="Unassembled WGS sequence"/>
</dbReference>
<protein>
    <submittedName>
        <fullName evidence="2">Uncharacterized protein</fullName>
    </submittedName>
</protein>
<reference evidence="2 3" key="1">
    <citation type="journal article" date="2019" name="Genome Biol. Evol.">
        <title>Whole-Genome Sequencing of the Giant Devil Catfish, Bagarius yarrelli.</title>
        <authorList>
            <person name="Jiang W."/>
            <person name="Lv Y."/>
            <person name="Cheng L."/>
            <person name="Yang K."/>
            <person name="Chao B."/>
            <person name="Wang X."/>
            <person name="Li Y."/>
            <person name="Pan X."/>
            <person name="You X."/>
            <person name="Zhang Y."/>
            <person name="Yang J."/>
            <person name="Li J."/>
            <person name="Zhang X."/>
            <person name="Liu S."/>
            <person name="Sun C."/>
            <person name="Yang J."/>
            <person name="Shi Q."/>
        </authorList>
    </citation>
    <scope>NUCLEOTIDE SEQUENCE [LARGE SCALE GENOMIC DNA]</scope>
    <source>
        <strain evidence="2">JWS20170419001</strain>
        <tissue evidence="2">Muscle</tissue>
    </source>
</reference>